<name>A0A915HV92_ROMCU</name>
<evidence type="ECO:0000313" key="1">
    <source>
        <dbReference type="Proteomes" id="UP000887565"/>
    </source>
</evidence>
<accession>A0A915HV92</accession>
<sequence>MAECQFQVENFRLRKIQQKFHPTQDALFNPFRFMGQGTTQVVHGMDI</sequence>
<dbReference type="AlphaFoldDB" id="A0A915HV92"/>
<reference evidence="2" key="1">
    <citation type="submission" date="2022-11" db="UniProtKB">
        <authorList>
            <consortium name="WormBaseParasite"/>
        </authorList>
    </citation>
    <scope>IDENTIFICATION</scope>
</reference>
<proteinExistence type="predicted"/>
<evidence type="ECO:0000313" key="2">
    <source>
        <dbReference type="WBParaSite" id="nRc.2.0.1.t05819-RA"/>
    </source>
</evidence>
<dbReference type="WBParaSite" id="nRc.2.0.1.t05819-RA">
    <property type="protein sequence ID" value="nRc.2.0.1.t05819-RA"/>
    <property type="gene ID" value="nRc.2.0.1.g05819"/>
</dbReference>
<organism evidence="1 2">
    <name type="scientific">Romanomermis culicivorax</name>
    <name type="common">Nematode worm</name>
    <dbReference type="NCBI Taxonomy" id="13658"/>
    <lineage>
        <taxon>Eukaryota</taxon>
        <taxon>Metazoa</taxon>
        <taxon>Ecdysozoa</taxon>
        <taxon>Nematoda</taxon>
        <taxon>Enoplea</taxon>
        <taxon>Dorylaimia</taxon>
        <taxon>Mermithida</taxon>
        <taxon>Mermithoidea</taxon>
        <taxon>Mermithidae</taxon>
        <taxon>Romanomermis</taxon>
    </lineage>
</organism>
<dbReference type="Proteomes" id="UP000887565">
    <property type="component" value="Unplaced"/>
</dbReference>
<protein>
    <submittedName>
        <fullName evidence="2">Uncharacterized protein</fullName>
    </submittedName>
</protein>
<keyword evidence="1" id="KW-1185">Reference proteome</keyword>